<dbReference type="EMBL" id="BMJM01000003">
    <property type="protein sequence ID" value="GGE05982.1"/>
    <property type="molecule type" value="Genomic_DNA"/>
</dbReference>
<evidence type="ECO:0000256" key="3">
    <source>
        <dbReference type="ARBA" id="ARBA00022723"/>
    </source>
</evidence>
<keyword evidence="5" id="KW-0411">Iron-sulfur</keyword>
<keyword evidence="3" id="KW-0479">Metal-binding</keyword>
<protein>
    <submittedName>
        <fullName evidence="8">2Fe-2S ferredoxin</fullName>
    </submittedName>
</protein>
<keyword evidence="2" id="KW-0001">2Fe-2S</keyword>
<dbReference type="InterPro" id="IPR036010">
    <property type="entry name" value="2Fe-2S_ferredoxin-like_sf"/>
</dbReference>
<dbReference type="InterPro" id="IPR012675">
    <property type="entry name" value="Beta-grasp_dom_sf"/>
</dbReference>
<proteinExistence type="inferred from homology"/>
<evidence type="ECO:0000256" key="6">
    <source>
        <dbReference type="ARBA" id="ARBA00034078"/>
    </source>
</evidence>
<dbReference type="Gene3D" id="3.10.20.30">
    <property type="match status" value="1"/>
</dbReference>
<dbReference type="AlphaFoldDB" id="A0A916ZN92"/>
<feature type="domain" description="2Fe-2S ferredoxin-type" evidence="7">
    <location>
        <begin position="2"/>
        <end position="105"/>
    </location>
</feature>
<dbReference type="PANTHER" id="PTHR23426">
    <property type="entry name" value="FERREDOXIN/ADRENODOXIN"/>
    <property type="match status" value="1"/>
</dbReference>
<dbReference type="InterPro" id="IPR001041">
    <property type="entry name" value="2Fe-2S_ferredoxin-type"/>
</dbReference>
<evidence type="ECO:0000256" key="4">
    <source>
        <dbReference type="ARBA" id="ARBA00023004"/>
    </source>
</evidence>
<reference evidence="8" key="1">
    <citation type="journal article" date="2014" name="Int. J. Syst. Evol. Microbiol.">
        <title>Complete genome sequence of Corynebacterium casei LMG S-19264T (=DSM 44701T), isolated from a smear-ripened cheese.</title>
        <authorList>
            <consortium name="US DOE Joint Genome Institute (JGI-PGF)"/>
            <person name="Walter F."/>
            <person name="Albersmeier A."/>
            <person name="Kalinowski J."/>
            <person name="Ruckert C."/>
        </authorList>
    </citation>
    <scope>NUCLEOTIDE SEQUENCE</scope>
    <source>
        <strain evidence="8">CGMCC 1.15519</strain>
    </source>
</reference>
<dbReference type="CDD" id="cd00207">
    <property type="entry name" value="fer2"/>
    <property type="match status" value="1"/>
</dbReference>
<dbReference type="GO" id="GO:0046872">
    <property type="term" value="F:metal ion binding"/>
    <property type="evidence" value="ECO:0007669"/>
    <property type="project" value="UniProtKB-KW"/>
</dbReference>
<evidence type="ECO:0000256" key="2">
    <source>
        <dbReference type="ARBA" id="ARBA00022714"/>
    </source>
</evidence>
<evidence type="ECO:0000256" key="1">
    <source>
        <dbReference type="ARBA" id="ARBA00010914"/>
    </source>
</evidence>
<accession>A0A916ZN92</accession>
<dbReference type="InterPro" id="IPR018298">
    <property type="entry name" value="Adrenodoxin_Fe-S_BS"/>
</dbReference>
<dbReference type="GO" id="GO:0009055">
    <property type="term" value="F:electron transfer activity"/>
    <property type="evidence" value="ECO:0007669"/>
    <property type="project" value="TreeGrafter"/>
</dbReference>
<comment type="cofactor">
    <cofactor evidence="6">
        <name>[2Fe-2S] cluster</name>
        <dbReference type="ChEBI" id="CHEBI:190135"/>
    </cofactor>
</comment>
<dbReference type="PANTHER" id="PTHR23426:SF65">
    <property type="entry name" value="FERREDOXIN-2, MITOCHONDRIAL"/>
    <property type="match status" value="1"/>
</dbReference>
<dbReference type="GO" id="GO:0051537">
    <property type="term" value="F:2 iron, 2 sulfur cluster binding"/>
    <property type="evidence" value="ECO:0007669"/>
    <property type="project" value="UniProtKB-KW"/>
</dbReference>
<sequence>MTQIRFLSSDAARELIVEAPAGIRLLELAQAHGQPLEGTCEGAMACSTCHVLISGADAARLPPPSDEEEDMLDFAVGASRASRLSCQIVLTADIGQLDVRMPPGSVDMSRR</sequence>
<dbReference type="InterPro" id="IPR001055">
    <property type="entry name" value="Adrenodoxin-like"/>
</dbReference>
<dbReference type="Proteomes" id="UP000635071">
    <property type="component" value="Unassembled WGS sequence"/>
</dbReference>
<dbReference type="PROSITE" id="PS00814">
    <property type="entry name" value="ADX"/>
    <property type="match status" value="1"/>
</dbReference>
<organism evidence="8 9">
    <name type="scientific">Sandarakinorhabdus glacialis</name>
    <dbReference type="NCBI Taxonomy" id="1614636"/>
    <lineage>
        <taxon>Bacteria</taxon>
        <taxon>Pseudomonadati</taxon>
        <taxon>Pseudomonadota</taxon>
        <taxon>Alphaproteobacteria</taxon>
        <taxon>Sphingomonadales</taxon>
        <taxon>Sphingosinicellaceae</taxon>
        <taxon>Sandarakinorhabdus</taxon>
    </lineage>
</organism>
<dbReference type="RefSeq" id="WP_188761883.1">
    <property type="nucleotide sequence ID" value="NZ_BMJM01000003.1"/>
</dbReference>
<evidence type="ECO:0000259" key="7">
    <source>
        <dbReference type="PROSITE" id="PS51085"/>
    </source>
</evidence>
<dbReference type="PROSITE" id="PS51085">
    <property type="entry name" value="2FE2S_FER_2"/>
    <property type="match status" value="1"/>
</dbReference>
<dbReference type="GO" id="GO:0140647">
    <property type="term" value="P:P450-containing electron transport chain"/>
    <property type="evidence" value="ECO:0007669"/>
    <property type="project" value="InterPro"/>
</dbReference>
<gene>
    <name evidence="8" type="primary">fdxB</name>
    <name evidence="8" type="ORF">GCM10011529_10440</name>
</gene>
<reference evidence="8" key="2">
    <citation type="submission" date="2020-09" db="EMBL/GenBank/DDBJ databases">
        <authorList>
            <person name="Sun Q."/>
            <person name="Zhou Y."/>
        </authorList>
    </citation>
    <scope>NUCLEOTIDE SEQUENCE</scope>
    <source>
        <strain evidence="8">CGMCC 1.15519</strain>
    </source>
</reference>
<dbReference type="Pfam" id="PF00111">
    <property type="entry name" value="Fer2"/>
    <property type="match status" value="1"/>
</dbReference>
<evidence type="ECO:0000256" key="5">
    <source>
        <dbReference type="ARBA" id="ARBA00023014"/>
    </source>
</evidence>
<keyword evidence="4" id="KW-0408">Iron</keyword>
<evidence type="ECO:0000313" key="9">
    <source>
        <dbReference type="Proteomes" id="UP000635071"/>
    </source>
</evidence>
<comment type="caution">
    <text evidence="8">The sequence shown here is derived from an EMBL/GenBank/DDBJ whole genome shotgun (WGS) entry which is preliminary data.</text>
</comment>
<dbReference type="SUPFAM" id="SSF54292">
    <property type="entry name" value="2Fe-2S ferredoxin-like"/>
    <property type="match status" value="1"/>
</dbReference>
<evidence type="ECO:0000313" key="8">
    <source>
        <dbReference type="EMBL" id="GGE05982.1"/>
    </source>
</evidence>
<dbReference type="PRINTS" id="PR00355">
    <property type="entry name" value="ADRENODOXIN"/>
</dbReference>
<keyword evidence="9" id="KW-1185">Reference proteome</keyword>
<comment type="similarity">
    <text evidence="1">Belongs to the adrenodoxin/putidaredoxin family.</text>
</comment>
<name>A0A916ZN92_9SPHN</name>